<name>A0AAJ4XJU8_9BASI</name>
<proteinExistence type="predicted"/>
<dbReference type="EMBL" id="OAPG01000003">
    <property type="protein sequence ID" value="SNX83271.1"/>
    <property type="molecule type" value="Genomic_DNA"/>
</dbReference>
<evidence type="ECO:0000313" key="2">
    <source>
        <dbReference type="EMBL" id="SNX83271.1"/>
    </source>
</evidence>
<accession>A0AAJ4XJU8</accession>
<feature type="region of interest" description="Disordered" evidence="1">
    <location>
        <begin position="73"/>
        <end position="108"/>
    </location>
</feature>
<dbReference type="Proteomes" id="UP001294444">
    <property type="component" value="Unassembled WGS sequence"/>
</dbReference>
<feature type="region of interest" description="Disordered" evidence="1">
    <location>
        <begin position="1"/>
        <end position="24"/>
    </location>
</feature>
<evidence type="ECO:0000313" key="3">
    <source>
        <dbReference type="Proteomes" id="UP001294444"/>
    </source>
</evidence>
<feature type="compositionally biased region" description="Basic and acidic residues" evidence="1">
    <location>
        <begin position="89"/>
        <end position="108"/>
    </location>
</feature>
<organism evidence="2 3">
    <name type="scientific">Melanopsichium pennsylvanicum</name>
    <dbReference type="NCBI Taxonomy" id="63383"/>
    <lineage>
        <taxon>Eukaryota</taxon>
        <taxon>Fungi</taxon>
        <taxon>Dikarya</taxon>
        <taxon>Basidiomycota</taxon>
        <taxon>Ustilaginomycotina</taxon>
        <taxon>Ustilaginomycetes</taxon>
        <taxon>Ustilaginales</taxon>
        <taxon>Ustilaginaceae</taxon>
        <taxon>Melanopsichium</taxon>
    </lineage>
</organism>
<sequence>MKRSSVQSSPPLAENDLQNHHDLEGVIQSQLNAITPETSRRWIQKCKRWAQVARAGHQLAAHHDATSALKQHGLLPDPNLMAPMSQFHEGGRPDNLDNSTDHDGIDLS</sequence>
<gene>
    <name evidence="2" type="ORF">MEPE_01978</name>
</gene>
<evidence type="ECO:0000256" key="1">
    <source>
        <dbReference type="SAM" id="MobiDB-lite"/>
    </source>
</evidence>
<comment type="caution">
    <text evidence="2">The sequence shown here is derived from an EMBL/GenBank/DDBJ whole genome shotgun (WGS) entry which is preliminary data.</text>
</comment>
<keyword evidence="3" id="KW-1185">Reference proteome</keyword>
<protein>
    <submittedName>
        <fullName evidence="2">Uncharacterized protein</fullName>
    </submittedName>
</protein>
<dbReference type="AlphaFoldDB" id="A0AAJ4XJU8"/>
<feature type="compositionally biased region" description="Polar residues" evidence="1">
    <location>
        <begin position="1"/>
        <end position="10"/>
    </location>
</feature>
<reference evidence="2" key="1">
    <citation type="submission" date="2023-10" db="EMBL/GenBank/DDBJ databases">
        <authorList>
            <person name="Guldener U."/>
        </authorList>
    </citation>
    <scope>NUCLEOTIDE SEQUENCE</scope>
    <source>
        <strain evidence="2">Mp4</strain>
    </source>
</reference>